<sequence length="259" mass="28285">MTEKQGDLIFSGSGKTTGGSFHHVSMNGNGVIDGDVECNNFHWNGNGKVSGDVQAQLSEINGNAKIDGSLSGEEVMVRGNVSITGNLNAKVIHILGNCKVHGNLSCDHLTIRGNLKGQKSLFGDTFKLEGRIKIRDNCKFNKVNLNGTFNIDGHLHTDELAIHLKGKCSASEIKSKKMKVVKKASFLWLDKLIPFLKRELRADVIEGDHIHIKNTKAKLVKGKVVYIGKACDIETVTYHDSLVKVRSAVVHSSEKTVND</sequence>
<dbReference type="AlphaFoldDB" id="E6TQT5"/>
<evidence type="ECO:0000313" key="2">
    <source>
        <dbReference type="EMBL" id="ADU31710.1"/>
    </source>
</evidence>
<dbReference type="RefSeq" id="WP_013490041.1">
    <property type="nucleotide sequence ID" value="NC_014829.1"/>
</dbReference>
<dbReference type="STRING" id="649639.Bcell_3468"/>
<dbReference type="EMBL" id="CP002394">
    <property type="protein sequence ID" value="ADU31710.1"/>
    <property type="molecule type" value="Genomic_DNA"/>
</dbReference>
<name>E6TQT5_EVAC2</name>
<dbReference type="HOGENOM" id="CLU_100118_0_0_9"/>
<dbReference type="PANTHER" id="PTHR35024">
    <property type="entry name" value="HYPOTHETICAL CYTOSOLIC PROTEIN"/>
    <property type="match status" value="1"/>
</dbReference>
<evidence type="ECO:0008006" key="4">
    <source>
        <dbReference type="Google" id="ProtNLM"/>
    </source>
</evidence>
<keyword evidence="3" id="KW-1185">Reference proteome</keyword>
<reference evidence="2" key="1">
    <citation type="submission" date="2010-12" db="EMBL/GenBank/DDBJ databases">
        <title>Complete sequence of Bacillus cellulosilyticus DSM 2522.</title>
        <authorList>
            <consortium name="US DOE Joint Genome Institute"/>
            <person name="Lucas S."/>
            <person name="Copeland A."/>
            <person name="Lapidus A."/>
            <person name="Cheng J.-F."/>
            <person name="Bruce D."/>
            <person name="Goodwin L."/>
            <person name="Pitluck S."/>
            <person name="Chertkov O."/>
            <person name="Detter J.C."/>
            <person name="Han C."/>
            <person name="Tapia R."/>
            <person name="Land M."/>
            <person name="Hauser L."/>
            <person name="Jeffries C."/>
            <person name="Kyrpides N."/>
            <person name="Ivanova N."/>
            <person name="Mikhailova N."/>
            <person name="Brumm P."/>
            <person name="Mead D."/>
            <person name="Woyke T."/>
        </authorList>
    </citation>
    <scope>NUCLEOTIDE SEQUENCE [LARGE SCALE GENOMIC DNA]</scope>
    <source>
        <strain evidence="2">DSM 2522</strain>
    </source>
</reference>
<gene>
    <name evidence="2" type="ordered locus">Bcell_3468</name>
</gene>
<accession>E6TQT5</accession>
<dbReference type="InterPro" id="IPR007607">
    <property type="entry name" value="BacA/B"/>
</dbReference>
<comment type="similarity">
    <text evidence="1">Belongs to the bactofilin family.</text>
</comment>
<evidence type="ECO:0000256" key="1">
    <source>
        <dbReference type="ARBA" id="ARBA00044755"/>
    </source>
</evidence>
<dbReference type="KEGG" id="bco:Bcell_3468"/>
<dbReference type="OrthoDB" id="1730007at2"/>
<protein>
    <recommendedName>
        <fullName evidence="4">Polymer-forming cytoskeletal protein</fullName>
    </recommendedName>
</protein>
<evidence type="ECO:0000313" key="3">
    <source>
        <dbReference type="Proteomes" id="UP000001401"/>
    </source>
</evidence>
<organism evidence="2 3">
    <name type="scientific">Evansella cellulosilytica (strain ATCC 21833 / DSM 2522 / FERM P-1141 / JCM 9156 / N-4)</name>
    <name type="common">Bacillus cellulosilyticus</name>
    <dbReference type="NCBI Taxonomy" id="649639"/>
    <lineage>
        <taxon>Bacteria</taxon>
        <taxon>Bacillati</taxon>
        <taxon>Bacillota</taxon>
        <taxon>Bacilli</taxon>
        <taxon>Bacillales</taxon>
        <taxon>Bacillaceae</taxon>
        <taxon>Evansella</taxon>
    </lineage>
</organism>
<dbReference type="PANTHER" id="PTHR35024:SF4">
    <property type="entry name" value="POLYMER-FORMING CYTOSKELETAL PROTEIN"/>
    <property type="match status" value="1"/>
</dbReference>
<dbReference type="eggNOG" id="COG1664">
    <property type="taxonomic scope" value="Bacteria"/>
</dbReference>
<dbReference type="Proteomes" id="UP000001401">
    <property type="component" value="Chromosome"/>
</dbReference>
<proteinExistence type="inferred from homology"/>